<dbReference type="Pfam" id="PF11807">
    <property type="entry name" value="UstYa"/>
    <property type="match status" value="1"/>
</dbReference>
<keyword evidence="4 11" id="KW-1133">Transmembrane helix</keyword>
<comment type="similarity">
    <text evidence="9">Belongs to the ustYa family.</text>
</comment>
<dbReference type="InParanoid" id="A0A2T3AJZ0"/>
<keyword evidence="6" id="KW-0843">Virulence</keyword>
<sequence length="308" mass="35652">MPRKVYRPIAVADEEDQHSRSSSDTIFETKETTLRAAKFHDDIHSDHSNSYHSDEADEEDDHDHRFERDVRTRTVDFVSRNWTWLAHTVLLTLSLTLFTLAFCQRTATAAARISDLDVTQQYASYSPVAPIVKYETVRYNLTPLVEGPFVGFGPKVDEAWDSIANDMGDQMISEQELNRLGLPKNSLKVKDPATGKEGYRAAVEVFHQLHCLNLLRQYIYKDYYVNIYSDIQEEEQGLKGHVDHCLEAIRINLMCTSDIGIFTFREYPEYGYEDGDFWPDFSTLHTCRNFDAIHQWAIDHTVSWTHDV</sequence>
<dbReference type="OrthoDB" id="3687641at2759"/>
<evidence type="ECO:0000256" key="3">
    <source>
        <dbReference type="ARBA" id="ARBA00022692"/>
    </source>
</evidence>
<keyword evidence="13" id="KW-1185">Reference proteome</keyword>
<keyword evidence="7 11" id="KW-0472">Membrane</keyword>
<evidence type="ECO:0000256" key="2">
    <source>
        <dbReference type="ARBA" id="ARBA00004685"/>
    </source>
</evidence>
<evidence type="ECO:0000256" key="5">
    <source>
        <dbReference type="ARBA" id="ARBA00023002"/>
    </source>
</evidence>
<dbReference type="AlphaFoldDB" id="A0A2T3AJZ0"/>
<name>A0A2T3AJZ0_9PEZI</name>
<evidence type="ECO:0000256" key="9">
    <source>
        <dbReference type="ARBA" id="ARBA00035112"/>
    </source>
</evidence>
<gene>
    <name evidence="12" type="ORF">BD289DRAFT_284137</name>
</gene>
<feature type="region of interest" description="Disordered" evidence="10">
    <location>
        <begin position="1"/>
        <end position="26"/>
    </location>
</feature>
<dbReference type="GO" id="GO:0016491">
    <property type="term" value="F:oxidoreductase activity"/>
    <property type="evidence" value="ECO:0007669"/>
    <property type="project" value="UniProtKB-KW"/>
</dbReference>
<evidence type="ECO:0000313" key="12">
    <source>
        <dbReference type="EMBL" id="PSS00923.1"/>
    </source>
</evidence>
<accession>A0A2T3AJZ0</accession>
<evidence type="ECO:0000256" key="10">
    <source>
        <dbReference type="SAM" id="MobiDB-lite"/>
    </source>
</evidence>
<feature type="compositionally biased region" description="Basic and acidic residues" evidence="10">
    <location>
        <begin position="17"/>
        <end position="26"/>
    </location>
</feature>
<evidence type="ECO:0008006" key="14">
    <source>
        <dbReference type="Google" id="ProtNLM"/>
    </source>
</evidence>
<dbReference type="Proteomes" id="UP000241462">
    <property type="component" value="Unassembled WGS sequence"/>
</dbReference>
<evidence type="ECO:0000256" key="1">
    <source>
        <dbReference type="ARBA" id="ARBA00004167"/>
    </source>
</evidence>
<proteinExistence type="inferred from homology"/>
<dbReference type="GO" id="GO:0043386">
    <property type="term" value="P:mycotoxin biosynthetic process"/>
    <property type="evidence" value="ECO:0007669"/>
    <property type="project" value="InterPro"/>
</dbReference>
<dbReference type="GO" id="GO:0016020">
    <property type="term" value="C:membrane"/>
    <property type="evidence" value="ECO:0007669"/>
    <property type="project" value="UniProtKB-SubCell"/>
</dbReference>
<protein>
    <recommendedName>
        <fullName evidence="14">Tat pathway signal sequence</fullName>
    </recommendedName>
</protein>
<keyword evidence="3 11" id="KW-0812">Transmembrane</keyword>
<keyword evidence="5" id="KW-0560">Oxidoreductase</keyword>
<dbReference type="EMBL" id="KZ678380">
    <property type="protein sequence ID" value="PSS00923.1"/>
    <property type="molecule type" value="Genomic_DNA"/>
</dbReference>
<dbReference type="STRING" id="2025994.A0A2T3AJZ0"/>
<comment type="pathway">
    <text evidence="2">Mycotoxin biosynthesis.</text>
</comment>
<evidence type="ECO:0000256" key="6">
    <source>
        <dbReference type="ARBA" id="ARBA00023026"/>
    </source>
</evidence>
<keyword evidence="8" id="KW-0325">Glycoprotein</keyword>
<evidence type="ECO:0000256" key="8">
    <source>
        <dbReference type="ARBA" id="ARBA00023180"/>
    </source>
</evidence>
<comment type="subcellular location">
    <subcellularLocation>
        <location evidence="1">Membrane</location>
        <topology evidence="1">Single-pass membrane protein</topology>
    </subcellularLocation>
</comment>
<evidence type="ECO:0000256" key="7">
    <source>
        <dbReference type="ARBA" id="ARBA00023136"/>
    </source>
</evidence>
<evidence type="ECO:0000313" key="13">
    <source>
        <dbReference type="Proteomes" id="UP000241462"/>
    </source>
</evidence>
<feature type="region of interest" description="Disordered" evidence="10">
    <location>
        <begin position="38"/>
        <end position="64"/>
    </location>
</feature>
<reference evidence="12 13" key="1">
    <citation type="journal article" date="2018" name="Mycol. Prog.">
        <title>Coniella lustricola, a new species from submerged detritus.</title>
        <authorList>
            <person name="Raudabaugh D.B."/>
            <person name="Iturriaga T."/>
            <person name="Carver A."/>
            <person name="Mondo S."/>
            <person name="Pangilinan J."/>
            <person name="Lipzen A."/>
            <person name="He G."/>
            <person name="Amirebrahimi M."/>
            <person name="Grigoriev I.V."/>
            <person name="Miller A.N."/>
        </authorList>
    </citation>
    <scope>NUCLEOTIDE SEQUENCE [LARGE SCALE GENOMIC DNA]</scope>
    <source>
        <strain evidence="12 13">B22-T-1</strain>
    </source>
</reference>
<feature type="transmembrane region" description="Helical" evidence="11">
    <location>
        <begin position="84"/>
        <end position="103"/>
    </location>
</feature>
<evidence type="ECO:0000256" key="11">
    <source>
        <dbReference type="SAM" id="Phobius"/>
    </source>
</evidence>
<dbReference type="PANTHER" id="PTHR33365">
    <property type="entry name" value="YALI0B05434P"/>
    <property type="match status" value="1"/>
</dbReference>
<feature type="compositionally biased region" description="Basic and acidic residues" evidence="10">
    <location>
        <begin position="38"/>
        <end position="54"/>
    </location>
</feature>
<dbReference type="PANTHER" id="PTHR33365:SF4">
    <property type="entry name" value="CYCLOCHLOROTINE BIOSYNTHESIS PROTEIN O"/>
    <property type="match status" value="1"/>
</dbReference>
<dbReference type="InterPro" id="IPR021765">
    <property type="entry name" value="UstYa-like"/>
</dbReference>
<evidence type="ECO:0000256" key="4">
    <source>
        <dbReference type="ARBA" id="ARBA00022989"/>
    </source>
</evidence>
<organism evidence="12 13">
    <name type="scientific">Coniella lustricola</name>
    <dbReference type="NCBI Taxonomy" id="2025994"/>
    <lineage>
        <taxon>Eukaryota</taxon>
        <taxon>Fungi</taxon>
        <taxon>Dikarya</taxon>
        <taxon>Ascomycota</taxon>
        <taxon>Pezizomycotina</taxon>
        <taxon>Sordariomycetes</taxon>
        <taxon>Sordariomycetidae</taxon>
        <taxon>Diaporthales</taxon>
        <taxon>Schizoparmaceae</taxon>
        <taxon>Coniella</taxon>
    </lineage>
</organism>